<evidence type="ECO:0000313" key="10">
    <source>
        <dbReference type="Proteomes" id="UP000694861"/>
    </source>
</evidence>
<dbReference type="Proteomes" id="UP000694861">
    <property type="component" value="Linkage group LG6"/>
</dbReference>
<dbReference type="InterPro" id="IPR036430">
    <property type="entry name" value="RNase_T2-like_sf"/>
</dbReference>
<sequence>MKFLEMIVPMVLAISLSYIVGKYDYFPTMSRSVSATPYDYFVFVQESPSVFCLNNTDCKPPPPIFTIHGLWPSNKSGYIGNCSGDNFNISVMTSDLVARLNDSWPSLKRSKENLDFWKYEYNKHGKCSNDLFSQTKYFEHAWHLWNKYKAHDLFSNHSILPDSPHNYSTLEKAIRSFINGCKPLLRCKRNATNQYLLEVRICFDKKANKPENCKGNTDCKQTLDVWYMLQPIDTRVN</sequence>
<evidence type="ECO:0000256" key="8">
    <source>
        <dbReference type="ARBA" id="ARBA00025641"/>
    </source>
</evidence>
<evidence type="ECO:0000256" key="6">
    <source>
        <dbReference type="ARBA" id="ARBA00023180"/>
    </source>
</evidence>
<name>A0ABM0P7Y9_PRUMU</name>
<keyword evidence="5" id="KW-1015">Disulfide bond</keyword>
<evidence type="ECO:0000256" key="9">
    <source>
        <dbReference type="RuleBase" id="RU004328"/>
    </source>
</evidence>
<keyword evidence="10" id="KW-1185">Reference proteome</keyword>
<reference evidence="10" key="1">
    <citation type="journal article" date="2012" name="Nat. Commun.">
        <title>The genome of Prunus mume.</title>
        <authorList>
            <person name="Zhang Q."/>
            <person name="Chen W."/>
            <person name="Sun L."/>
            <person name="Zhao F."/>
            <person name="Huang B."/>
            <person name="Yang W."/>
            <person name="Tao Y."/>
            <person name="Wang J."/>
            <person name="Yuan Z."/>
            <person name="Fan G."/>
            <person name="Xing Z."/>
            <person name="Han C."/>
            <person name="Pan H."/>
            <person name="Zhong X."/>
            <person name="Shi W."/>
            <person name="Liang X."/>
            <person name="Du D."/>
            <person name="Sun F."/>
            <person name="Xu Z."/>
            <person name="Hao R."/>
            <person name="Lv T."/>
            <person name="Lv Y."/>
            <person name="Zheng Z."/>
            <person name="Sun M."/>
            <person name="Luo L."/>
            <person name="Cai M."/>
            <person name="Gao Y."/>
            <person name="Wang J."/>
            <person name="Yin Y."/>
            <person name="Xu X."/>
            <person name="Cheng T."/>
            <person name="Wang J."/>
        </authorList>
    </citation>
    <scope>NUCLEOTIDE SEQUENCE [LARGE SCALE GENOMIC DNA]</scope>
</reference>
<dbReference type="InterPro" id="IPR033130">
    <property type="entry name" value="RNase_T2_His_AS_2"/>
</dbReference>
<comment type="similarity">
    <text evidence="1 9">Belongs to the RNase T2 family.</text>
</comment>
<protein>
    <submittedName>
        <fullName evidence="11">Ribonuclease S-7-like</fullName>
    </submittedName>
</protein>
<keyword evidence="6" id="KW-0325">Glycoprotein</keyword>
<organism evidence="10 11">
    <name type="scientific">Prunus mume</name>
    <name type="common">Japanese apricot</name>
    <name type="synonym">Armeniaca mume</name>
    <dbReference type="NCBI Taxonomy" id="102107"/>
    <lineage>
        <taxon>Eukaryota</taxon>
        <taxon>Viridiplantae</taxon>
        <taxon>Streptophyta</taxon>
        <taxon>Embryophyta</taxon>
        <taxon>Tracheophyta</taxon>
        <taxon>Spermatophyta</taxon>
        <taxon>Magnoliopsida</taxon>
        <taxon>eudicotyledons</taxon>
        <taxon>Gunneridae</taxon>
        <taxon>Pentapetalae</taxon>
        <taxon>rosids</taxon>
        <taxon>fabids</taxon>
        <taxon>Rosales</taxon>
        <taxon>Rosaceae</taxon>
        <taxon>Amygdaloideae</taxon>
        <taxon>Amygdaleae</taxon>
        <taxon>Prunus</taxon>
    </lineage>
</organism>
<dbReference type="PROSITE" id="PS00530">
    <property type="entry name" value="RNASE_T2_1"/>
    <property type="match status" value="1"/>
</dbReference>
<evidence type="ECO:0000313" key="11">
    <source>
        <dbReference type="RefSeq" id="XP_008235627.1"/>
    </source>
</evidence>
<keyword evidence="4" id="KW-0255">Endonuclease</keyword>
<evidence type="ECO:0000256" key="7">
    <source>
        <dbReference type="ARBA" id="ARBA00023239"/>
    </source>
</evidence>
<reference evidence="11" key="2">
    <citation type="submission" date="2025-08" db="UniProtKB">
        <authorList>
            <consortium name="RefSeq"/>
        </authorList>
    </citation>
    <scope>IDENTIFICATION</scope>
</reference>
<dbReference type="PANTHER" id="PTHR11240:SF18">
    <property type="entry name" value="OS07G0630400 PROTEIN"/>
    <property type="match status" value="1"/>
</dbReference>
<dbReference type="InterPro" id="IPR033697">
    <property type="entry name" value="Ribonuclease_T2_eukaryotic"/>
</dbReference>
<dbReference type="PANTHER" id="PTHR11240">
    <property type="entry name" value="RIBONUCLEASE T2"/>
    <property type="match status" value="1"/>
</dbReference>
<keyword evidence="2" id="KW-0540">Nuclease</keyword>
<evidence type="ECO:0000256" key="2">
    <source>
        <dbReference type="ARBA" id="ARBA00022722"/>
    </source>
</evidence>
<dbReference type="PROSITE" id="PS00531">
    <property type="entry name" value="RNASE_T2_2"/>
    <property type="match status" value="1"/>
</dbReference>
<evidence type="ECO:0000256" key="4">
    <source>
        <dbReference type="ARBA" id="ARBA00022759"/>
    </source>
</evidence>
<gene>
    <name evidence="11" type="primary">LOC107880070</name>
</gene>
<comment type="function">
    <text evidence="8">Self-incompatibility (SI) is the inherited ability of a flowering plant to prevent self-fertilization by discriminating between self and non-self pollen during pollination. In many species, self-incompatibility is controlled by the single, multiallelic locus S.</text>
</comment>
<dbReference type="Pfam" id="PF00445">
    <property type="entry name" value="Ribonuclease_T2"/>
    <property type="match status" value="1"/>
</dbReference>
<dbReference type="SUPFAM" id="SSF55895">
    <property type="entry name" value="Ribonuclease Rh-like"/>
    <property type="match status" value="1"/>
</dbReference>
<dbReference type="GeneID" id="107880070"/>
<evidence type="ECO:0000256" key="1">
    <source>
        <dbReference type="ARBA" id="ARBA00007469"/>
    </source>
</evidence>
<keyword evidence="7" id="KW-0456">Lyase</keyword>
<evidence type="ECO:0000256" key="3">
    <source>
        <dbReference type="ARBA" id="ARBA00022729"/>
    </source>
</evidence>
<proteinExistence type="inferred from homology"/>
<dbReference type="CDD" id="cd01061">
    <property type="entry name" value="RNase_T2_euk"/>
    <property type="match status" value="1"/>
</dbReference>
<dbReference type="InterPro" id="IPR018188">
    <property type="entry name" value="RNase_T2_His_AS_1"/>
</dbReference>
<keyword evidence="4" id="KW-0378">Hydrolase</keyword>
<accession>A0ABM0P7Y9</accession>
<keyword evidence="3" id="KW-0732">Signal</keyword>
<dbReference type="InterPro" id="IPR001568">
    <property type="entry name" value="RNase_T2-like"/>
</dbReference>
<dbReference type="Gene3D" id="3.90.730.10">
    <property type="entry name" value="Ribonuclease T2-like"/>
    <property type="match status" value="1"/>
</dbReference>
<evidence type="ECO:0000256" key="5">
    <source>
        <dbReference type="ARBA" id="ARBA00023157"/>
    </source>
</evidence>
<dbReference type="RefSeq" id="XP_008235627.1">
    <property type="nucleotide sequence ID" value="XM_008237405.1"/>
</dbReference>